<dbReference type="Proteomes" id="UP000055014">
    <property type="component" value="Unassembled WGS sequence"/>
</dbReference>
<evidence type="ECO:0000313" key="2">
    <source>
        <dbReference type="Proteomes" id="UP000055014"/>
    </source>
</evidence>
<comment type="caution">
    <text evidence="1">The sequence shown here is derived from an EMBL/GenBank/DDBJ whole genome shotgun (WGS) entry which is preliminary data.</text>
</comment>
<accession>A0A101I9N9</accession>
<dbReference type="EMBL" id="LGGW01000004">
    <property type="protein sequence ID" value="KUK91325.1"/>
    <property type="molecule type" value="Genomic_DNA"/>
</dbReference>
<name>A0A101I9N9_9BACT</name>
<reference evidence="2" key="1">
    <citation type="journal article" date="2015" name="MBio">
        <title>Genome-Resolved Metagenomic Analysis Reveals Roles for Candidate Phyla and Other Microbial Community Members in Biogeochemical Transformations in Oil Reservoirs.</title>
        <authorList>
            <person name="Hu P."/>
            <person name="Tom L."/>
            <person name="Singh A."/>
            <person name="Thomas B.C."/>
            <person name="Baker B.J."/>
            <person name="Piceno Y.M."/>
            <person name="Andersen G.L."/>
            <person name="Banfield J.F."/>
        </authorList>
    </citation>
    <scope>NUCLEOTIDE SEQUENCE [LARGE SCALE GENOMIC DNA]</scope>
</reference>
<gene>
    <name evidence="1" type="ORF">XE02_0111</name>
</gene>
<dbReference type="AlphaFoldDB" id="A0A101I9N9"/>
<evidence type="ECO:0000313" key="1">
    <source>
        <dbReference type="EMBL" id="KUK91325.1"/>
    </source>
</evidence>
<sequence>MRSEPSSNLIQIAGSAVFSPDLYVQLPFHLSKDKMQLLSQELEDTSQSFPEPDLQISEDPQSCCLALDHLLNLLTQAMRNIIINSVPGLVAQFG</sequence>
<protein>
    <submittedName>
        <fullName evidence="1">Uncharacterized protein</fullName>
    </submittedName>
</protein>
<proteinExistence type="predicted"/>
<organism evidence="1 2">
    <name type="scientific">Mesotoga infera</name>
    <dbReference type="NCBI Taxonomy" id="1236046"/>
    <lineage>
        <taxon>Bacteria</taxon>
        <taxon>Thermotogati</taxon>
        <taxon>Thermotogota</taxon>
        <taxon>Thermotogae</taxon>
        <taxon>Kosmotogales</taxon>
        <taxon>Kosmotogaceae</taxon>
        <taxon>Mesotoga</taxon>
    </lineage>
</organism>